<dbReference type="CDD" id="cd03352">
    <property type="entry name" value="LbH_LpxD"/>
    <property type="match status" value="1"/>
</dbReference>
<evidence type="ECO:0000256" key="2">
    <source>
        <dbReference type="ARBA" id="ARBA00022556"/>
    </source>
</evidence>
<comment type="pathway">
    <text evidence="7">Bacterial outer membrane biogenesis; LPS lipid A biosynthesis.</text>
</comment>
<keyword evidence="2 7" id="KW-0441">Lipid A biosynthesis</keyword>
<reference evidence="9 10" key="1">
    <citation type="submission" date="2014-05" db="EMBL/GenBank/DDBJ databases">
        <title>Draft Genome Sequence of Nitratireductor basaltis Strain UMTGB225, A Marine Bacterium Isolated from Green Barrel Tunicate.</title>
        <authorList>
            <person name="Gan H.Y."/>
        </authorList>
    </citation>
    <scope>NUCLEOTIDE SEQUENCE [LARGE SCALE GENOMIC DNA]</scope>
    <source>
        <strain evidence="9 10">UMTGB225</strain>
    </source>
</reference>
<dbReference type="GO" id="GO:0009245">
    <property type="term" value="P:lipid A biosynthetic process"/>
    <property type="evidence" value="ECO:0007669"/>
    <property type="project" value="UniProtKB-UniRule"/>
</dbReference>
<dbReference type="SUPFAM" id="SSF51161">
    <property type="entry name" value="Trimeric LpxA-like enzymes"/>
    <property type="match status" value="1"/>
</dbReference>
<dbReference type="GO" id="GO:0016020">
    <property type="term" value="C:membrane"/>
    <property type="evidence" value="ECO:0007669"/>
    <property type="project" value="GOC"/>
</dbReference>
<evidence type="ECO:0000259" key="8">
    <source>
        <dbReference type="Pfam" id="PF04613"/>
    </source>
</evidence>
<dbReference type="Proteomes" id="UP000053675">
    <property type="component" value="Unassembled WGS sequence"/>
</dbReference>
<keyword evidence="4 7" id="KW-0677">Repeat</keyword>
<evidence type="ECO:0000256" key="4">
    <source>
        <dbReference type="ARBA" id="ARBA00022737"/>
    </source>
</evidence>
<protein>
    <recommendedName>
        <fullName evidence="7">UDP-3-O-acylglucosamine N-acyltransferase</fullName>
        <ecNumber evidence="7">2.3.1.191</ecNumber>
    </recommendedName>
</protein>
<evidence type="ECO:0000256" key="7">
    <source>
        <dbReference type="HAMAP-Rule" id="MF_00523"/>
    </source>
</evidence>
<comment type="subunit">
    <text evidence="7">Homotrimer.</text>
</comment>
<dbReference type="PROSITE" id="PS00101">
    <property type="entry name" value="HEXAPEP_TRANSFERASES"/>
    <property type="match status" value="1"/>
</dbReference>
<evidence type="ECO:0000313" key="10">
    <source>
        <dbReference type="Proteomes" id="UP000053675"/>
    </source>
</evidence>
<dbReference type="RefSeq" id="WP_036480791.1">
    <property type="nucleotide sequence ID" value="NZ_JMQM01000001.1"/>
</dbReference>
<dbReference type="InterPro" id="IPR001451">
    <property type="entry name" value="Hexapep"/>
</dbReference>
<dbReference type="PANTHER" id="PTHR43378">
    <property type="entry name" value="UDP-3-O-ACYLGLUCOSAMINE N-ACYLTRANSFERASE"/>
    <property type="match status" value="1"/>
</dbReference>
<organism evidence="9 10">
    <name type="scientific">Nitratireductor basaltis</name>
    <dbReference type="NCBI Taxonomy" id="472175"/>
    <lineage>
        <taxon>Bacteria</taxon>
        <taxon>Pseudomonadati</taxon>
        <taxon>Pseudomonadota</taxon>
        <taxon>Alphaproteobacteria</taxon>
        <taxon>Hyphomicrobiales</taxon>
        <taxon>Phyllobacteriaceae</taxon>
        <taxon>Nitratireductor</taxon>
    </lineage>
</organism>
<accession>A0A084UB48</accession>
<comment type="function">
    <text evidence="7">Catalyzes the N-acylation of UDP-3-O-acylglucosamine using 3-hydroxyacyl-ACP as the acyl donor. Is involved in the biosynthesis of lipid A, a phosphorylated glycolipid that anchors the lipopolysaccharide to the outer membrane of the cell.</text>
</comment>
<dbReference type="STRING" id="472175.EL18_01214"/>
<dbReference type="PATRIC" id="fig|472175.3.peg.1223"/>
<comment type="catalytic activity">
    <reaction evidence="7">
        <text>a UDP-3-O-[(3R)-3-hydroxyacyl]-alpha-D-glucosamine + a (3R)-hydroxyacyl-[ACP] = a UDP-2-N,3-O-bis[(3R)-3-hydroxyacyl]-alpha-D-glucosamine + holo-[ACP] + H(+)</text>
        <dbReference type="Rhea" id="RHEA:53836"/>
        <dbReference type="Rhea" id="RHEA-COMP:9685"/>
        <dbReference type="Rhea" id="RHEA-COMP:9945"/>
        <dbReference type="ChEBI" id="CHEBI:15378"/>
        <dbReference type="ChEBI" id="CHEBI:64479"/>
        <dbReference type="ChEBI" id="CHEBI:78827"/>
        <dbReference type="ChEBI" id="CHEBI:137740"/>
        <dbReference type="ChEBI" id="CHEBI:137748"/>
        <dbReference type="EC" id="2.3.1.191"/>
    </reaction>
</comment>
<dbReference type="Pfam" id="PF00132">
    <property type="entry name" value="Hexapep"/>
    <property type="match status" value="2"/>
</dbReference>
<evidence type="ECO:0000313" key="9">
    <source>
        <dbReference type="EMBL" id="KFB10184.1"/>
    </source>
</evidence>
<dbReference type="Gene3D" id="2.160.10.10">
    <property type="entry name" value="Hexapeptide repeat proteins"/>
    <property type="match status" value="1"/>
</dbReference>
<dbReference type="InterPro" id="IPR020573">
    <property type="entry name" value="UDP_GlcNAc_AcTrfase_non-rep"/>
</dbReference>
<dbReference type="NCBIfam" id="TIGR01853">
    <property type="entry name" value="lipid_A_lpxD"/>
    <property type="match status" value="1"/>
</dbReference>
<keyword evidence="1 7" id="KW-0444">Lipid biosynthesis</keyword>
<keyword evidence="3 7" id="KW-0808">Transferase</keyword>
<gene>
    <name evidence="7 9" type="primary">lpxD</name>
    <name evidence="9" type="ORF">EL18_01214</name>
</gene>
<dbReference type="InterPro" id="IPR018357">
    <property type="entry name" value="Hexapep_transf_CS"/>
</dbReference>
<evidence type="ECO:0000256" key="3">
    <source>
        <dbReference type="ARBA" id="ARBA00022679"/>
    </source>
</evidence>
<dbReference type="GO" id="GO:0103118">
    <property type="term" value="F:UDP-3-O-[(3R)-3-hydroxyacyl]-glucosamine N-acyltransferase activity"/>
    <property type="evidence" value="ECO:0007669"/>
    <property type="project" value="UniProtKB-EC"/>
</dbReference>
<dbReference type="NCBIfam" id="NF002060">
    <property type="entry name" value="PRK00892.1"/>
    <property type="match status" value="1"/>
</dbReference>
<dbReference type="OrthoDB" id="9784739at2"/>
<sequence length="352" mass="36376">MNDPVFFSPARHYQAGEIAALTGAQLADDRSAPNVITHLAPVAEGGEGALVFIDPKRKNPDLQSLNAAAILCSQQHVASVPSGVAVLVTDKPQMVFAAVGRLLYPQAVRPHPMTGEIGISPRAVIADSAVVEQGATVEAGAVLGANVQIGSGTVVAPNAVVGPGTRIGRDCFIGPNTSVQHALLGDRVILHGGVQVGQDGFGFLPGPKGLEKNPQIGRVVIQDDVEIGANTTVDRGALSDTIIGEGTKIDNLVQVAHNVRIGRGCVIAGHCGLSGSVVIGDYVMLGGRVGIADHITIGDRVQLAASSGVMNDIPAGERWAGSPAQPMRQAFREIAALRGLVEEKNKGKKRND</sequence>
<keyword evidence="10" id="KW-1185">Reference proteome</keyword>
<dbReference type="UniPathway" id="UPA00973"/>
<dbReference type="InterPro" id="IPR007691">
    <property type="entry name" value="LpxD"/>
</dbReference>
<evidence type="ECO:0000256" key="5">
    <source>
        <dbReference type="ARBA" id="ARBA00023098"/>
    </source>
</evidence>
<comment type="similarity">
    <text evidence="7">Belongs to the transferase hexapeptide repeat family. LpxD subfamily.</text>
</comment>
<evidence type="ECO:0000256" key="1">
    <source>
        <dbReference type="ARBA" id="ARBA00022516"/>
    </source>
</evidence>
<dbReference type="GO" id="GO:0016410">
    <property type="term" value="F:N-acyltransferase activity"/>
    <property type="evidence" value="ECO:0007669"/>
    <property type="project" value="InterPro"/>
</dbReference>
<name>A0A084UB48_9HYPH</name>
<dbReference type="PANTHER" id="PTHR43378:SF2">
    <property type="entry name" value="UDP-3-O-ACYLGLUCOSAMINE N-ACYLTRANSFERASE 1, MITOCHONDRIAL-RELATED"/>
    <property type="match status" value="1"/>
</dbReference>
<dbReference type="HAMAP" id="MF_00523">
    <property type="entry name" value="LpxD"/>
    <property type="match status" value="1"/>
</dbReference>
<dbReference type="EMBL" id="JMQM01000001">
    <property type="protein sequence ID" value="KFB10184.1"/>
    <property type="molecule type" value="Genomic_DNA"/>
</dbReference>
<dbReference type="EC" id="2.3.1.191" evidence="7"/>
<proteinExistence type="inferred from homology"/>
<dbReference type="InterPro" id="IPR011004">
    <property type="entry name" value="Trimer_LpxA-like_sf"/>
</dbReference>
<feature type="active site" description="Proton acceptor" evidence="7">
    <location>
        <position position="257"/>
    </location>
</feature>
<dbReference type="eggNOG" id="COG1044">
    <property type="taxonomic scope" value="Bacteria"/>
</dbReference>
<keyword evidence="5 7" id="KW-0443">Lipid metabolism</keyword>
<feature type="domain" description="UDP-3-O-[3-hydroxymyristoyl] glucosamine N-acyltransferase non-repeat region" evidence="8">
    <location>
        <begin position="35"/>
        <end position="101"/>
    </location>
</feature>
<dbReference type="Pfam" id="PF04613">
    <property type="entry name" value="LpxD"/>
    <property type="match status" value="1"/>
</dbReference>
<dbReference type="Gene3D" id="3.40.1390.10">
    <property type="entry name" value="MurE/MurF, N-terminal domain"/>
    <property type="match status" value="1"/>
</dbReference>
<dbReference type="Pfam" id="PF14602">
    <property type="entry name" value="Hexapep_2"/>
    <property type="match status" value="2"/>
</dbReference>
<dbReference type="AlphaFoldDB" id="A0A084UB48"/>
<evidence type="ECO:0000256" key="6">
    <source>
        <dbReference type="ARBA" id="ARBA00023315"/>
    </source>
</evidence>
<comment type="caution">
    <text evidence="9">The sequence shown here is derived from an EMBL/GenBank/DDBJ whole genome shotgun (WGS) entry which is preliminary data.</text>
</comment>
<keyword evidence="6 7" id="KW-0012">Acyltransferase</keyword>